<dbReference type="InterPro" id="IPR015886">
    <property type="entry name" value="H2TH_FPG"/>
</dbReference>
<keyword evidence="9" id="KW-0326">Glycosidase</keyword>
<reference evidence="11" key="2">
    <citation type="journal article" date="2021" name="Microbiome">
        <title>Successional dynamics and alternative stable states in a saline activated sludge microbial community over 9 years.</title>
        <authorList>
            <person name="Wang Y."/>
            <person name="Ye J."/>
            <person name="Ju F."/>
            <person name="Liu L."/>
            <person name="Boyd J.A."/>
            <person name="Deng Y."/>
            <person name="Parks D.H."/>
            <person name="Jiang X."/>
            <person name="Yin X."/>
            <person name="Woodcroft B.J."/>
            <person name="Tyson G.W."/>
            <person name="Hugenholtz P."/>
            <person name="Polz M.F."/>
            <person name="Zhang T."/>
        </authorList>
    </citation>
    <scope>NUCLEOTIDE SEQUENCE</scope>
    <source>
        <strain evidence="11">HKST-UBA01</strain>
    </source>
</reference>
<dbReference type="SUPFAM" id="SSF46946">
    <property type="entry name" value="S13-like H2TH domain"/>
    <property type="match status" value="1"/>
</dbReference>
<dbReference type="SMART" id="SM01232">
    <property type="entry name" value="H2TH"/>
    <property type="match status" value="1"/>
</dbReference>
<comment type="similarity">
    <text evidence="2">Belongs to the FPG family.</text>
</comment>
<dbReference type="SUPFAM" id="SSF81624">
    <property type="entry name" value="N-terminal domain of MutM-like DNA repair proteins"/>
    <property type="match status" value="1"/>
</dbReference>
<dbReference type="GO" id="GO:0003906">
    <property type="term" value="F:DNA-(apurinic or apyrimidinic site) endonuclease activity"/>
    <property type="evidence" value="ECO:0007669"/>
    <property type="project" value="InterPro"/>
</dbReference>
<dbReference type="InterPro" id="IPR012319">
    <property type="entry name" value="FPG_cat"/>
</dbReference>
<evidence type="ECO:0000313" key="11">
    <source>
        <dbReference type="EMBL" id="MCA9730202.1"/>
    </source>
</evidence>
<accession>A0A956M3T6</accession>
<evidence type="ECO:0000256" key="9">
    <source>
        <dbReference type="ARBA" id="ARBA00023295"/>
    </source>
</evidence>
<keyword evidence="5" id="KW-0238">DNA-binding</keyword>
<gene>
    <name evidence="11" type="ORF">KC729_21135</name>
</gene>
<dbReference type="PANTHER" id="PTHR22993">
    <property type="entry name" value="FORMAMIDOPYRIMIDINE-DNA GLYCOSYLASE"/>
    <property type="match status" value="1"/>
</dbReference>
<comment type="caution">
    <text evidence="11">The sequence shown here is derived from an EMBL/GenBank/DDBJ whole genome shotgun (WGS) entry which is preliminary data.</text>
</comment>
<dbReference type="SMART" id="SM00898">
    <property type="entry name" value="Fapy_DNA_glyco"/>
    <property type="match status" value="1"/>
</dbReference>
<evidence type="ECO:0000256" key="6">
    <source>
        <dbReference type="ARBA" id="ARBA00023204"/>
    </source>
</evidence>
<dbReference type="GO" id="GO:0008270">
    <property type="term" value="F:zinc ion binding"/>
    <property type="evidence" value="ECO:0007669"/>
    <property type="project" value="InterPro"/>
</dbReference>
<name>A0A956M3T6_UNCEI</name>
<dbReference type="Pfam" id="PF06831">
    <property type="entry name" value="H2TH"/>
    <property type="match status" value="1"/>
</dbReference>
<evidence type="ECO:0000256" key="8">
    <source>
        <dbReference type="ARBA" id="ARBA00023268"/>
    </source>
</evidence>
<dbReference type="GO" id="GO:0006284">
    <property type="term" value="P:base-excision repair"/>
    <property type="evidence" value="ECO:0007669"/>
    <property type="project" value="InterPro"/>
</dbReference>
<dbReference type="PANTHER" id="PTHR22993:SF9">
    <property type="entry name" value="FORMAMIDOPYRIMIDINE-DNA GLYCOSYLASE"/>
    <property type="match status" value="1"/>
</dbReference>
<dbReference type="InterPro" id="IPR010979">
    <property type="entry name" value="Ribosomal_uS13-like_H2TH"/>
</dbReference>
<dbReference type="Gene3D" id="1.10.8.50">
    <property type="match status" value="1"/>
</dbReference>
<evidence type="ECO:0000256" key="4">
    <source>
        <dbReference type="ARBA" id="ARBA00022801"/>
    </source>
</evidence>
<dbReference type="GO" id="GO:0008534">
    <property type="term" value="F:oxidized purine nucleobase lesion DNA N-glycosylase activity"/>
    <property type="evidence" value="ECO:0007669"/>
    <property type="project" value="UniProtKB-EC"/>
</dbReference>
<evidence type="ECO:0000256" key="5">
    <source>
        <dbReference type="ARBA" id="ARBA00023125"/>
    </source>
</evidence>
<sequence length="271" mass="31292">MPELAEVEFHRKHWNPGIGKRIESVFVRQGKRVFRRTNVRRLVEGLTGAKLLGSETHGKQMLFRFSGPGALGVHLGMTGSLSVEPKNHRPEKHDHLVLWTRKHALVFNDPRLFGEVRFEPEPSPLWWRTLPPQILDPEFTLRHMSDFLDRRSRSPIKAVLLDQAGFPGVGNWMADEILWRAGIHPSRLAGSLERSERIAIRRIARWVCRTALDTIGVDYRDPPRSWLFPHRWEDGGICPRTKVPLVRETIGGRTTCWSPGRQPSPRRLRRT</sequence>
<keyword evidence="6" id="KW-0234">DNA repair</keyword>
<dbReference type="EMBL" id="JAGQHR010001042">
    <property type="protein sequence ID" value="MCA9730202.1"/>
    <property type="molecule type" value="Genomic_DNA"/>
</dbReference>
<proteinExistence type="inferred from homology"/>
<evidence type="ECO:0000313" key="12">
    <source>
        <dbReference type="Proteomes" id="UP000697710"/>
    </source>
</evidence>
<dbReference type="Proteomes" id="UP000697710">
    <property type="component" value="Unassembled WGS sequence"/>
</dbReference>
<feature type="domain" description="Formamidopyrimidine-DNA glycosylase catalytic" evidence="10">
    <location>
        <begin position="2"/>
        <end position="114"/>
    </location>
</feature>
<keyword evidence="8" id="KW-0511">Multifunctional enzyme</keyword>
<dbReference type="AlphaFoldDB" id="A0A956M3T6"/>
<keyword evidence="7" id="KW-0456">Lyase</keyword>
<evidence type="ECO:0000259" key="10">
    <source>
        <dbReference type="PROSITE" id="PS51068"/>
    </source>
</evidence>
<evidence type="ECO:0000256" key="1">
    <source>
        <dbReference type="ARBA" id="ARBA00001668"/>
    </source>
</evidence>
<dbReference type="PROSITE" id="PS51068">
    <property type="entry name" value="FPG_CAT"/>
    <property type="match status" value="1"/>
</dbReference>
<organism evidence="11 12">
    <name type="scientific">Eiseniibacteriota bacterium</name>
    <dbReference type="NCBI Taxonomy" id="2212470"/>
    <lineage>
        <taxon>Bacteria</taxon>
        <taxon>Candidatus Eiseniibacteriota</taxon>
    </lineage>
</organism>
<evidence type="ECO:0000256" key="7">
    <source>
        <dbReference type="ARBA" id="ARBA00023239"/>
    </source>
</evidence>
<dbReference type="CDD" id="cd08773">
    <property type="entry name" value="FpgNei_N"/>
    <property type="match status" value="1"/>
</dbReference>
<dbReference type="GO" id="GO:0003684">
    <property type="term" value="F:damaged DNA binding"/>
    <property type="evidence" value="ECO:0007669"/>
    <property type="project" value="InterPro"/>
</dbReference>
<keyword evidence="4" id="KW-0378">Hydrolase</keyword>
<dbReference type="Gene3D" id="3.20.190.10">
    <property type="entry name" value="MutM-like, N-terminal"/>
    <property type="match status" value="1"/>
</dbReference>
<evidence type="ECO:0000256" key="2">
    <source>
        <dbReference type="ARBA" id="ARBA00009409"/>
    </source>
</evidence>
<dbReference type="InterPro" id="IPR035937">
    <property type="entry name" value="FPG_N"/>
</dbReference>
<evidence type="ECO:0000256" key="3">
    <source>
        <dbReference type="ARBA" id="ARBA00022763"/>
    </source>
</evidence>
<dbReference type="GO" id="GO:0016829">
    <property type="term" value="F:lyase activity"/>
    <property type="evidence" value="ECO:0007669"/>
    <property type="project" value="UniProtKB-KW"/>
</dbReference>
<reference evidence="11" key="1">
    <citation type="submission" date="2020-04" db="EMBL/GenBank/DDBJ databases">
        <authorList>
            <person name="Zhang T."/>
        </authorList>
    </citation>
    <scope>NUCLEOTIDE SEQUENCE</scope>
    <source>
        <strain evidence="11">HKST-UBA01</strain>
    </source>
</reference>
<protein>
    <submittedName>
        <fullName evidence="11">Fpg/Nei family DNA glycosylase</fullName>
    </submittedName>
</protein>
<keyword evidence="3" id="KW-0227">DNA damage</keyword>
<dbReference type="Pfam" id="PF01149">
    <property type="entry name" value="Fapy_DNA_glyco"/>
    <property type="match status" value="1"/>
</dbReference>
<comment type="catalytic activity">
    <reaction evidence="1">
        <text>Hydrolysis of DNA containing ring-opened 7-methylguanine residues, releasing 2,6-diamino-4-hydroxy-5-(N-methyl)formamidopyrimidine.</text>
        <dbReference type="EC" id="3.2.2.23"/>
    </reaction>
</comment>